<dbReference type="GO" id="GO:0015036">
    <property type="term" value="F:disulfide oxidoreductase activity"/>
    <property type="evidence" value="ECO:0007669"/>
    <property type="project" value="UniProtKB-ARBA"/>
</dbReference>
<sequence>MRVLPSVSGLIAAAAILLPLAVQAGQPFDAAAFQQAQAAAKTILVDVSAPWCPTCQAQKPTVQALEQSQPSLVVFDVDFDTAKDVLRRFKVQYQSTLIVFKGATEVGRSTGETRPDAIRALVAKGL</sequence>
<evidence type="ECO:0000256" key="2">
    <source>
        <dbReference type="SAM" id="SignalP"/>
    </source>
</evidence>
<keyword evidence="5" id="KW-1185">Reference proteome</keyword>
<feature type="domain" description="Thioredoxin" evidence="3">
    <location>
        <begin position="9"/>
        <end position="126"/>
    </location>
</feature>
<evidence type="ECO:0000313" key="5">
    <source>
        <dbReference type="Proteomes" id="UP000277007"/>
    </source>
</evidence>
<dbReference type="PROSITE" id="PS00194">
    <property type="entry name" value="THIOREDOXIN_1"/>
    <property type="match status" value="1"/>
</dbReference>
<feature type="signal peptide" evidence="2">
    <location>
        <begin position="1"/>
        <end position="24"/>
    </location>
</feature>
<comment type="caution">
    <text evidence="4">The sequence shown here is derived from an EMBL/GenBank/DDBJ whole genome shotgun (WGS) entry which is preliminary data.</text>
</comment>
<dbReference type="InterPro" id="IPR036249">
    <property type="entry name" value="Thioredoxin-like_sf"/>
</dbReference>
<dbReference type="InterPro" id="IPR013766">
    <property type="entry name" value="Thioredoxin_domain"/>
</dbReference>
<reference evidence="4 5" key="1">
    <citation type="submission" date="2018-12" db="EMBL/GenBank/DDBJ databases">
        <authorList>
            <person name="Yang Y."/>
        </authorList>
    </citation>
    <scope>NUCLEOTIDE SEQUENCE [LARGE SCALE GENOMIC DNA]</scope>
    <source>
        <strain evidence="4 5">L-25-5w-1</strain>
    </source>
</reference>
<dbReference type="OrthoDB" id="7950124at2"/>
<dbReference type="InterPro" id="IPR017937">
    <property type="entry name" value="Thioredoxin_CS"/>
</dbReference>
<dbReference type="EMBL" id="RXMA01000047">
    <property type="protein sequence ID" value="RTR13100.1"/>
    <property type="molecule type" value="Genomic_DNA"/>
</dbReference>
<feature type="chain" id="PRO_5018995098" evidence="2">
    <location>
        <begin position="25"/>
        <end position="126"/>
    </location>
</feature>
<dbReference type="PROSITE" id="PS51352">
    <property type="entry name" value="THIOREDOXIN_2"/>
    <property type="match status" value="1"/>
</dbReference>
<dbReference type="RefSeq" id="WP_126620562.1">
    <property type="nucleotide sequence ID" value="NZ_JBHUCY010000044.1"/>
</dbReference>
<gene>
    <name evidence="4" type="ORF">EJ903_24855</name>
</gene>
<organism evidence="4 5">
    <name type="scientific">Azospirillum griseum</name>
    <dbReference type="NCBI Taxonomy" id="2496639"/>
    <lineage>
        <taxon>Bacteria</taxon>
        <taxon>Pseudomonadati</taxon>
        <taxon>Pseudomonadota</taxon>
        <taxon>Alphaproteobacteria</taxon>
        <taxon>Rhodospirillales</taxon>
        <taxon>Azospirillaceae</taxon>
        <taxon>Azospirillum</taxon>
    </lineage>
</organism>
<keyword evidence="2" id="KW-0732">Signal</keyword>
<accession>A0A431VA17</accession>
<name>A0A431VA17_9PROT</name>
<dbReference type="InterPro" id="IPR050620">
    <property type="entry name" value="Thioredoxin_H-type-like"/>
</dbReference>
<keyword evidence="1" id="KW-0676">Redox-active center</keyword>
<evidence type="ECO:0000313" key="4">
    <source>
        <dbReference type="EMBL" id="RTR13100.1"/>
    </source>
</evidence>
<dbReference type="CDD" id="cd02947">
    <property type="entry name" value="TRX_family"/>
    <property type="match status" value="1"/>
</dbReference>
<dbReference type="PANTHER" id="PTHR10438:SF468">
    <property type="entry name" value="THIOREDOXIN-1-RELATED"/>
    <property type="match status" value="1"/>
</dbReference>
<dbReference type="AlphaFoldDB" id="A0A431VA17"/>
<dbReference type="Gene3D" id="3.40.30.10">
    <property type="entry name" value="Glutaredoxin"/>
    <property type="match status" value="1"/>
</dbReference>
<dbReference type="SUPFAM" id="SSF52833">
    <property type="entry name" value="Thioredoxin-like"/>
    <property type="match status" value="1"/>
</dbReference>
<dbReference type="PANTHER" id="PTHR10438">
    <property type="entry name" value="THIOREDOXIN"/>
    <property type="match status" value="1"/>
</dbReference>
<proteinExistence type="predicted"/>
<evidence type="ECO:0000256" key="1">
    <source>
        <dbReference type="ARBA" id="ARBA00023284"/>
    </source>
</evidence>
<protein>
    <submittedName>
        <fullName evidence="4">Thioredoxin</fullName>
    </submittedName>
</protein>
<dbReference type="Pfam" id="PF00085">
    <property type="entry name" value="Thioredoxin"/>
    <property type="match status" value="1"/>
</dbReference>
<evidence type="ECO:0000259" key="3">
    <source>
        <dbReference type="PROSITE" id="PS51352"/>
    </source>
</evidence>
<dbReference type="Proteomes" id="UP000277007">
    <property type="component" value="Unassembled WGS sequence"/>
</dbReference>